<dbReference type="EMBL" id="GG738874">
    <property type="protein sequence ID" value="EFC43348.1"/>
    <property type="molecule type" value="Genomic_DNA"/>
</dbReference>
<dbReference type="PANTHER" id="PTHR45625">
    <property type="entry name" value="PEPTIDYL-PROLYL CIS-TRANS ISOMERASE-RELATED"/>
    <property type="match status" value="1"/>
</dbReference>
<feature type="non-terminal residue" evidence="13">
    <location>
        <position position="1"/>
    </location>
</feature>
<dbReference type="Gene3D" id="2.40.100.10">
    <property type="entry name" value="Cyclophilin-like"/>
    <property type="match status" value="1"/>
</dbReference>
<feature type="domain" description="PPIase cyclophilin-type" evidence="12">
    <location>
        <begin position="1"/>
        <end position="151"/>
    </location>
</feature>
<dbReference type="SUPFAM" id="SSF50891">
    <property type="entry name" value="Cyclophilin-like"/>
    <property type="match status" value="1"/>
</dbReference>
<dbReference type="VEuPathDB" id="AmoebaDB:NAEGRDRAFT_4972"/>
<evidence type="ECO:0000256" key="10">
    <source>
        <dbReference type="ARBA" id="ARBA00023242"/>
    </source>
</evidence>
<dbReference type="GO" id="GO:0006457">
    <property type="term" value="P:protein folding"/>
    <property type="evidence" value="ECO:0007669"/>
    <property type="project" value="InterPro"/>
</dbReference>
<keyword evidence="6" id="KW-0808">Transferase</keyword>
<reference evidence="13 14" key="1">
    <citation type="journal article" date="2010" name="Cell">
        <title>The genome of Naegleria gruberi illuminates early eukaryotic versatility.</title>
        <authorList>
            <person name="Fritz-Laylin L.K."/>
            <person name="Prochnik S.E."/>
            <person name="Ginger M.L."/>
            <person name="Dacks J.B."/>
            <person name="Carpenter M.L."/>
            <person name="Field M.C."/>
            <person name="Kuo A."/>
            <person name="Paredez A."/>
            <person name="Chapman J."/>
            <person name="Pham J."/>
            <person name="Shu S."/>
            <person name="Neupane R."/>
            <person name="Cipriano M."/>
            <person name="Mancuso J."/>
            <person name="Tu H."/>
            <person name="Salamov A."/>
            <person name="Lindquist E."/>
            <person name="Shapiro H."/>
            <person name="Lucas S."/>
            <person name="Grigoriev I.V."/>
            <person name="Cande W.Z."/>
            <person name="Fulton C."/>
            <person name="Rokhsar D.S."/>
            <person name="Dawson S.C."/>
        </authorList>
    </citation>
    <scope>NUCLEOTIDE SEQUENCE [LARGE SCALE GENOMIC DNA]</scope>
    <source>
        <strain evidence="13 14">NEG-M</strain>
    </source>
</reference>
<evidence type="ECO:0000256" key="7">
    <source>
        <dbReference type="ARBA" id="ARBA00022786"/>
    </source>
</evidence>
<dbReference type="GO" id="GO:0061630">
    <property type="term" value="F:ubiquitin protein ligase activity"/>
    <property type="evidence" value="ECO:0007669"/>
    <property type="project" value="UniProtKB-EC"/>
</dbReference>
<comment type="function">
    <text evidence="3">May catalyze the cis-trans isomerization of proline imidic peptide bonds in oligopeptides thereby assisting the folding of proteins. May also function as a chaperone, playing a role in intracellular transport of proteins. May also have a protein ubiquitin ligase activity acting as an E3 ubiquitin protein ligase or as a ubiquitin-ubiquitin ligase promoting elongation of ubiquitin chains on proteins.</text>
</comment>
<evidence type="ECO:0000256" key="6">
    <source>
        <dbReference type="ARBA" id="ARBA00022679"/>
    </source>
</evidence>
<evidence type="ECO:0000256" key="8">
    <source>
        <dbReference type="ARBA" id="ARBA00023110"/>
    </source>
</evidence>
<keyword evidence="9 11" id="KW-0413">Isomerase</keyword>
<dbReference type="PROSITE" id="PS00170">
    <property type="entry name" value="CSA_PPIASE_1"/>
    <property type="match status" value="1"/>
</dbReference>
<keyword evidence="14" id="KW-1185">Reference proteome</keyword>
<dbReference type="PROSITE" id="PS50072">
    <property type="entry name" value="CSA_PPIASE_2"/>
    <property type="match status" value="1"/>
</dbReference>
<evidence type="ECO:0000256" key="5">
    <source>
        <dbReference type="ARBA" id="ARBA00007930"/>
    </source>
</evidence>
<comment type="catalytic activity">
    <reaction evidence="1">
        <text>S-ubiquitinyl-[E2 ubiquitin-conjugating enzyme]-L-cysteine + [acceptor protein]-L-lysine = [E2 ubiquitin-conjugating enzyme]-L-cysteine + N(6)-ubiquitinyl-[acceptor protein]-L-lysine.</text>
        <dbReference type="EC" id="2.3.2.27"/>
    </reaction>
</comment>
<name>D2VIF1_NAEGR</name>
<dbReference type="KEGG" id="ngr:NAEGRDRAFT_4972"/>
<dbReference type="STRING" id="5762.D2VIF1"/>
<feature type="non-terminal residue" evidence="13">
    <location>
        <position position="159"/>
    </location>
</feature>
<dbReference type="Pfam" id="PF00160">
    <property type="entry name" value="Pro_isomerase"/>
    <property type="match status" value="1"/>
</dbReference>
<dbReference type="PRINTS" id="PR00153">
    <property type="entry name" value="CSAPPISMRASE"/>
</dbReference>
<evidence type="ECO:0000256" key="11">
    <source>
        <dbReference type="RuleBase" id="RU363019"/>
    </source>
</evidence>
<dbReference type="GO" id="GO:0071013">
    <property type="term" value="C:catalytic step 2 spliceosome"/>
    <property type="evidence" value="ECO:0007669"/>
    <property type="project" value="TreeGrafter"/>
</dbReference>
<dbReference type="InterPro" id="IPR024936">
    <property type="entry name" value="Cyclophilin-type_PPIase"/>
</dbReference>
<dbReference type="OMA" id="ELYNDHA"/>
<sequence length="159" mass="17796">VSLHTNLGDLNVELYPYLCPQTCDNFLSLCSRGYYNGVKFHRLIKGFMIQGGDPTGTGRGGKSIWGGEFKDEISPKLRHDTIGTLSMANKGPNTNSSQFFITFKETPHLDNKHTVFGKLVGGLKLLQKIENIPVDDEDKPLEDVQIENISIFYNPFTED</sequence>
<protein>
    <recommendedName>
        <fullName evidence="11">Peptidyl-prolyl cis-trans isomerase</fullName>
        <shortName evidence="11">PPIase</shortName>
        <ecNumber evidence="11">5.2.1.8</ecNumber>
    </recommendedName>
</protein>
<dbReference type="PANTHER" id="PTHR45625:SF4">
    <property type="entry name" value="PEPTIDYLPROLYL ISOMERASE DOMAIN AND WD REPEAT-CONTAINING PROTEIN 1"/>
    <property type="match status" value="1"/>
</dbReference>
<evidence type="ECO:0000256" key="1">
    <source>
        <dbReference type="ARBA" id="ARBA00000900"/>
    </source>
</evidence>
<dbReference type="AlphaFoldDB" id="D2VIF1"/>
<dbReference type="FunFam" id="2.40.100.10:FF:000014">
    <property type="entry name" value="Peptidyl-prolyl cis-trans isomerase cyp65"/>
    <property type="match status" value="1"/>
</dbReference>
<evidence type="ECO:0000313" key="13">
    <source>
        <dbReference type="EMBL" id="EFC43348.1"/>
    </source>
</evidence>
<dbReference type="InterPro" id="IPR002130">
    <property type="entry name" value="Cyclophilin-type_PPIase_dom"/>
</dbReference>
<evidence type="ECO:0000256" key="9">
    <source>
        <dbReference type="ARBA" id="ARBA00023235"/>
    </source>
</evidence>
<dbReference type="PIRSF" id="PIRSF001467">
    <property type="entry name" value="Peptidylpro_ismrse"/>
    <property type="match status" value="1"/>
</dbReference>
<evidence type="ECO:0000256" key="2">
    <source>
        <dbReference type="ARBA" id="ARBA00000971"/>
    </source>
</evidence>
<dbReference type="InterPro" id="IPR029000">
    <property type="entry name" value="Cyclophilin-like_dom_sf"/>
</dbReference>
<dbReference type="InParanoid" id="D2VIF1"/>
<dbReference type="Proteomes" id="UP000006671">
    <property type="component" value="Unassembled WGS sequence"/>
</dbReference>
<dbReference type="InterPro" id="IPR044666">
    <property type="entry name" value="Cyclophilin_A-like"/>
</dbReference>
<evidence type="ECO:0000256" key="3">
    <source>
        <dbReference type="ARBA" id="ARBA00003697"/>
    </source>
</evidence>
<dbReference type="eggNOG" id="KOG0883">
    <property type="taxonomic scope" value="Eukaryota"/>
</dbReference>
<dbReference type="InterPro" id="IPR020892">
    <property type="entry name" value="Cyclophilin-type_PPIase_CS"/>
</dbReference>
<comment type="catalytic activity">
    <reaction evidence="2 11">
        <text>[protein]-peptidylproline (omega=180) = [protein]-peptidylproline (omega=0)</text>
        <dbReference type="Rhea" id="RHEA:16237"/>
        <dbReference type="Rhea" id="RHEA-COMP:10747"/>
        <dbReference type="Rhea" id="RHEA-COMP:10748"/>
        <dbReference type="ChEBI" id="CHEBI:83833"/>
        <dbReference type="ChEBI" id="CHEBI:83834"/>
        <dbReference type="EC" id="5.2.1.8"/>
    </reaction>
</comment>
<dbReference type="EC" id="5.2.1.8" evidence="11"/>
<organism evidence="14">
    <name type="scientific">Naegleria gruberi</name>
    <name type="common">Amoeba</name>
    <dbReference type="NCBI Taxonomy" id="5762"/>
    <lineage>
        <taxon>Eukaryota</taxon>
        <taxon>Discoba</taxon>
        <taxon>Heterolobosea</taxon>
        <taxon>Tetramitia</taxon>
        <taxon>Eutetramitia</taxon>
        <taxon>Vahlkampfiidae</taxon>
        <taxon>Naegleria</taxon>
    </lineage>
</organism>
<evidence type="ECO:0000313" key="14">
    <source>
        <dbReference type="Proteomes" id="UP000006671"/>
    </source>
</evidence>
<evidence type="ECO:0000256" key="4">
    <source>
        <dbReference type="ARBA" id="ARBA00004123"/>
    </source>
</evidence>
<comment type="similarity">
    <text evidence="5">Belongs to the cyclophilin-type PPIase family. PPIL2 subfamily.</text>
</comment>
<dbReference type="GO" id="GO:0003755">
    <property type="term" value="F:peptidyl-prolyl cis-trans isomerase activity"/>
    <property type="evidence" value="ECO:0007669"/>
    <property type="project" value="UniProtKB-UniRule"/>
</dbReference>
<comment type="subcellular location">
    <subcellularLocation>
        <location evidence="4">Nucleus</location>
    </subcellularLocation>
</comment>
<dbReference type="GeneID" id="8853323"/>
<dbReference type="FunCoup" id="D2VIF1">
    <property type="interactions" value="495"/>
</dbReference>
<dbReference type="OrthoDB" id="271386at2759"/>
<keyword evidence="10" id="KW-0539">Nucleus</keyword>
<proteinExistence type="inferred from homology"/>
<evidence type="ECO:0000259" key="12">
    <source>
        <dbReference type="PROSITE" id="PS50072"/>
    </source>
</evidence>
<comment type="function">
    <text evidence="11">PPIases accelerate the folding of proteins. It catalyzes the cis-trans isomerization of proline imidic peptide bonds in oligopeptides.</text>
</comment>
<accession>D2VIF1</accession>
<keyword evidence="7" id="KW-0833">Ubl conjugation pathway</keyword>
<keyword evidence="8 11" id="KW-0697">Rotamase</keyword>
<dbReference type="RefSeq" id="XP_002676092.1">
    <property type="nucleotide sequence ID" value="XM_002676046.1"/>
</dbReference>
<gene>
    <name evidence="13" type="ORF">NAEGRDRAFT_4972</name>
</gene>